<dbReference type="GO" id="GO:0006310">
    <property type="term" value="P:DNA recombination"/>
    <property type="evidence" value="ECO:0007669"/>
    <property type="project" value="UniProtKB-KW"/>
</dbReference>
<dbReference type="InterPro" id="IPR011010">
    <property type="entry name" value="DNA_brk_join_enz"/>
</dbReference>
<gene>
    <name evidence="8" type="ORF">CI088_00045</name>
</gene>
<dbReference type="PROSITE" id="PS51900">
    <property type="entry name" value="CB"/>
    <property type="match status" value="1"/>
</dbReference>
<evidence type="ECO:0000256" key="3">
    <source>
        <dbReference type="ARBA" id="ARBA00023125"/>
    </source>
</evidence>
<dbReference type="Proteomes" id="UP000249828">
    <property type="component" value="Unassembled WGS sequence"/>
</dbReference>
<evidence type="ECO:0000259" key="7">
    <source>
        <dbReference type="PROSITE" id="PS51900"/>
    </source>
</evidence>
<reference evidence="8 9" key="1">
    <citation type="submission" date="2017-11" db="EMBL/GenBank/DDBJ databases">
        <title>Draft genome sequence of Enterococcus plantarum TRW2 strain isolated from lettuce.</title>
        <authorList>
            <person name="Kim E.B."/>
            <person name="Marco M.L."/>
            <person name="Williams T.R."/>
            <person name="You I.H."/>
        </authorList>
    </citation>
    <scope>NUCLEOTIDE SEQUENCE [LARGE SCALE GENOMIC DNA]</scope>
    <source>
        <strain evidence="8 9">TRW2</strain>
    </source>
</reference>
<evidence type="ECO:0000256" key="5">
    <source>
        <dbReference type="PROSITE-ProRule" id="PRU01248"/>
    </source>
</evidence>
<dbReference type="GO" id="GO:0015074">
    <property type="term" value="P:DNA integration"/>
    <property type="evidence" value="ECO:0007669"/>
    <property type="project" value="UniProtKB-KW"/>
</dbReference>
<dbReference type="InterPro" id="IPR050090">
    <property type="entry name" value="Tyrosine_recombinase_XerCD"/>
</dbReference>
<dbReference type="GO" id="GO:0003677">
    <property type="term" value="F:DNA binding"/>
    <property type="evidence" value="ECO:0007669"/>
    <property type="project" value="UniProtKB-UniRule"/>
</dbReference>
<protein>
    <recommendedName>
        <fullName evidence="10">Site-specific integrase</fullName>
    </recommendedName>
</protein>
<dbReference type="InterPro" id="IPR010998">
    <property type="entry name" value="Integrase_recombinase_N"/>
</dbReference>
<keyword evidence="9" id="KW-1185">Reference proteome</keyword>
<dbReference type="Pfam" id="PF00589">
    <property type="entry name" value="Phage_integrase"/>
    <property type="match status" value="1"/>
</dbReference>
<comment type="similarity">
    <text evidence="1">Belongs to the 'phage' integrase family.</text>
</comment>
<dbReference type="InterPro" id="IPR004107">
    <property type="entry name" value="Integrase_SAM-like_N"/>
</dbReference>
<proteinExistence type="inferred from homology"/>
<dbReference type="Gene3D" id="1.10.150.130">
    <property type="match status" value="1"/>
</dbReference>
<dbReference type="EMBL" id="PIEU01000001">
    <property type="protein sequence ID" value="PZL78197.1"/>
    <property type="molecule type" value="Genomic_DNA"/>
</dbReference>
<dbReference type="AlphaFoldDB" id="A0A2W3ZNL0"/>
<dbReference type="InterPro" id="IPR002104">
    <property type="entry name" value="Integrase_catalytic"/>
</dbReference>
<evidence type="ECO:0008006" key="10">
    <source>
        <dbReference type="Google" id="ProtNLM"/>
    </source>
</evidence>
<feature type="domain" description="Core-binding (CB)" evidence="7">
    <location>
        <begin position="66"/>
        <end position="148"/>
    </location>
</feature>
<evidence type="ECO:0000256" key="2">
    <source>
        <dbReference type="ARBA" id="ARBA00022908"/>
    </source>
</evidence>
<dbReference type="InterPro" id="IPR013762">
    <property type="entry name" value="Integrase-like_cat_sf"/>
</dbReference>
<dbReference type="SUPFAM" id="SSF56349">
    <property type="entry name" value="DNA breaking-rejoining enzymes"/>
    <property type="match status" value="1"/>
</dbReference>
<evidence type="ECO:0000256" key="1">
    <source>
        <dbReference type="ARBA" id="ARBA00008857"/>
    </source>
</evidence>
<dbReference type="PANTHER" id="PTHR30349">
    <property type="entry name" value="PHAGE INTEGRASE-RELATED"/>
    <property type="match status" value="1"/>
</dbReference>
<dbReference type="Pfam" id="PF14659">
    <property type="entry name" value="Phage_int_SAM_3"/>
    <property type="match status" value="1"/>
</dbReference>
<keyword evidence="2" id="KW-0229">DNA integration</keyword>
<organism evidence="8 9">
    <name type="scientific">Enterococcus plantarum</name>
    <dbReference type="NCBI Taxonomy" id="1077675"/>
    <lineage>
        <taxon>Bacteria</taxon>
        <taxon>Bacillati</taxon>
        <taxon>Bacillota</taxon>
        <taxon>Bacilli</taxon>
        <taxon>Lactobacillales</taxon>
        <taxon>Enterococcaceae</taxon>
        <taxon>Enterococcus</taxon>
    </lineage>
</organism>
<evidence type="ECO:0000256" key="4">
    <source>
        <dbReference type="ARBA" id="ARBA00023172"/>
    </source>
</evidence>
<feature type="domain" description="Tyr recombinase" evidence="6">
    <location>
        <begin position="179"/>
        <end position="383"/>
    </location>
</feature>
<sequence>MPKIKEVKKKDGSTVYKAQVYLGINPATGKPKYTTITGDAYKQVEDEISKTAADRVDKKTVKNTNITFQSAYHEWFSIHKKSVKPSTVETVESKMKTILPYLAHYKLKKITPAICQNMLTDLIETKKYKRSSVSNYRMYCNMIFSYCIKNDYLAKNPMKYVQVPKTTNDFLYSENDEQKKRKYWLKSEVLEFLQLAEKELKFYDYVMFRILLFSGMRKGELHGLHWNDVNLTTGEVKIVKTLVNINQQDILQKPKSQASNRTIVLDPKTIELLKQWKQFIREEYIVFGNRKLWDNNPPIFSSPSGKYFTLSHLNNVMNYNFYLHHPDFYKITIHQMRHTYASLLFESGASLKDVQSQLGHEEIQTTMNIYTHVTETKSKKTVDNFAKFMEI</sequence>
<dbReference type="CDD" id="cd01189">
    <property type="entry name" value="INT_ICEBs1_C_like"/>
    <property type="match status" value="1"/>
</dbReference>
<keyword evidence="4" id="KW-0233">DNA recombination</keyword>
<dbReference type="RefSeq" id="WP_111246738.1">
    <property type="nucleotide sequence ID" value="NZ_PIEU01000001.1"/>
</dbReference>
<dbReference type="InterPro" id="IPR044068">
    <property type="entry name" value="CB"/>
</dbReference>
<keyword evidence="3 5" id="KW-0238">DNA-binding</keyword>
<comment type="caution">
    <text evidence="8">The sequence shown here is derived from an EMBL/GenBank/DDBJ whole genome shotgun (WGS) entry which is preliminary data.</text>
</comment>
<dbReference type="PROSITE" id="PS51898">
    <property type="entry name" value="TYR_RECOMBINASE"/>
    <property type="match status" value="1"/>
</dbReference>
<evidence type="ECO:0000259" key="6">
    <source>
        <dbReference type="PROSITE" id="PS51898"/>
    </source>
</evidence>
<evidence type="ECO:0000313" key="9">
    <source>
        <dbReference type="Proteomes" id="UP000249828"/>
    </source>
</evidence>
<accession>A0A2W3ZNL0</accession>
<dbReference type="PANTHER" id="PTHR30349:SF64">
    <property type="entry name" value="PROPHAGE INTEGRASE INTD-RELATED"/>
    <property type="match status" value="1"/>
</dbReference>
<name>A0A2W3ZNL0_9ENTE</name>
<evidence type="ECO:0000313" key="8">
    <source>
        <dbReference type="EMBL" id="PZL78197.1"/>
    </source>
</evidence>
<dbReference type="Gene3D" id="1.10.443.10">
    <property type="entry name" value="Intergrase catalytic core"/>
    <property type="match status" value="1"/>
</dbReference>